<feature type="compositionally biased region" description="Polar residues" evidence="1">
    <location>
        <begin position="1"/>
        <end position="20"/>
    </location>
</feature>
<dbReference type="AlphaFoldDB" id="A0A8T0JDT3"/>
<reference evidence="2 3" key="1">
    <citation type="submission" date="2020-05" db="EMBL/GenBank/DDBJ databases">
        <title>Vigna angularis (adzuki bean) Var. LongXiaoDou No. 4 denovo assembly.</title>
        <authorList>
            <person name="Xiang H."/>
        </authorList>
    </citation>
    <scope>NUCLEOTIDE SEQUENCE [LARGE SCALE GENOMIC DNA]</scope>
    <source>
        <tissue evidence="2">Leaf</tissue>
    </source>
</reference>
<gene>
    <name evidence="2" type="ORF">HKW66_Vig0215030</name>
</gene>
<protein>
    <submittedName>
        <fullName evidence="2">Uncharacterized protein</fullName>
    </submittedName>
</protein>
<evidence type="ECO:0000256" key="1">
    <source>
        <dbReference type="SAM" id="MobiDB-lite"/>
    </source>
</evidence>
<feature type="compositionally biased region" description="Basic and acidic residues" evidence="1">
    <location>
        <begin position="22"/>
        <end position="50"/>
    </location>
</feature>
<proteinExistence type="predicted"/>
<sequence>MLVSSTKPAENPSTGFLQRSASKRENDQKTAENPRKKIKQAPEEGRRRDWVREEAAKDTFELLLKEEACLGRHQRKGVVCAPFYPQQSGMNFYPQPEKVVATGGIVGTVVPFGMLKICDGQQIYQQLRQRVQPDYNYSINDKKTLNLFPLHPTGILKEKTVNQGSSHASASGCH</sequence>
<evidence type="ECO:0000313" key="3">
    <source>
        <dbReference type="Proteomes" id="UP000743370"/>
    </source>
</evidence>
<feature type="region of interest" description="Disordered" evidence="1">
    <location>
        <begin position="1"/>
        <end position="50"/>
    </location>
</feature>
<dbReference type="Proteomes" id="UP000743370">
    <property type="component" value="Unassembled WGS sequence"/>
</dbReference>
<accession>A0A8T0JDT3</accession>
<dbReference type="EMBL" id="JABFOF010000011">
    <property type="protein sequence ID" value="KAG2371329.1"/>
    <property type="molecule type" value="Genomic_DNA"/>
</dbReference>
<name>A0A8T0JDT3_PHAAN</name>
<comment type="caution">
    <text evidence="2">The sequence shown here is derived from an EMBL/GenBank/DDBJ whole genome shotgun (WGS) entry which is preliminary data.</text>
</comment>
<evidence type="ECO:0000313" key="2">
    <source>
        <dbReference type="EMBL" id="KAG2371329.1"/>
    </source>
</evidence>
<organism evidence="2 3">
    <name type="scientific">Phaseolus angularis</name>
    <name type="common">Azuki bean</name>
    <name type="synonym">Vigna angularis</name>
    <dbReference type="NCBI Taxonomy" id="3914"/>
    <lineage>
        <taxon>Eukaryota</taxon>
        <taxon>Viridiplantae</taxon>
        <taxon>Streptophyta</taxon>
        <taxon>Embryophyta</taxon>
        <taxon>Tracheophyta</taxon>
        <taxon>Spermatophyta</taxon>
        <taxon>Magnoliopsida</taxon>
        <taxon>eudicotyledons</taxon>
        <taxon>Gunneridae</taxon>
        <taxon>Pentapetalae</taxon>
        <taxon>rosids</taxon>
        <taxon>fabids</taxon>
        <taxon>Fabales</taxon>
        <taxon>Fabaceae</taxon>
        <taxon>Papilionoideae</taxon>
        <taxon>50 kb inversion clade</taxon>
        <taxon>NPAAA clade</taxon>
        <taxon>indigoferoid/millettioid clade</taxon>
        <taxon>Phaseoleae</taxon>
        <taxon>Vigna</taxon>
    </lineage>
</organism>